<reference evidence="7" key="1">
    <citation type="submission" date="2016-01" db="EMBL/GenBank/DDBJ databases">
        <title>Whole genome sequencing of Bhargavaea cecembensis T14.</title>
        <authorList>
            <person name="Hong K.W."/>
        </authorList>
    </citation>
    <scope>NUCLEOTIDE SEQUENCE [LARGE SCALE GENOMIC DNA]</scope>
    <source>
        <strain evidence="7">M19</strain>
    </source>
</reference>
<dbReference type="InterPro" id="IPR009187">
    <property type="entry name" value="Prok_Ku"/>
</dbReference>
<evidence type="ECO:0000256" key="2">
    <source>
        <dbReference type="ARBA" id="ARBA00023172"/>
    </source>
</evidence>
<evidence type="ECO:0000313" key="6">
    <source>
        <dbReference type="EMBL" id="KZE45476.1"/>
    </source>
</evidence>
<dbReference type="InterPro" id="IPR016194">
    <property type="entry name" value="SPOC-like_C_dom_sf"/>
</dbReference>
<dbReference type="GO" id="GO:0003690">
    <property type="term" value="F:double-stranded DNA binding"/>
    <property type="evidence" value="ECO:0007669"/>
    <property type="project" value="UniProtKB-UniRule"/>
</dbReference>
<sequence>MHTIWKGSISFGLVNIPIKLHSATEDRDIKLRSLHKECHTPIKYEKMCPVCDKSVGQDDIVKGYELTKGKFVVLEEEELGGLKEMNEERAVSIQDFIRMDEIDPIFYDRTYYVSPEDGGKKAYSLLRKALSESGKVGIAKFIMRSKEHLCVIRVFEKTLVMETIHYPDEVRPSTDVPNVPAEDEITSKELETATLLIDQLTAEFNPENYKDEYRERLMALIEGKQTGEEVVTPSDRAPRDNVTDLMAALQASIDTSKPKPKSQPKKKTTKKKAKA</sequence>
<comment type="subunit">
    <text evidence="3">Homodimer. Interacts with LigD.</text>
</comment>
<dbReference type="PATRIC" id="fig|189381.10.peg.2802"/>
<dbReference type="Gene3D" id="2.40.290.10">
    <property type="match status" value="1"/>
</dbReference>
<protein>
    <recommendedName>
        <fullName evidence="3">Non-homologous end joining protein Ku</fullName>
    </recommendedName>
</protein>
<dbReference type="NCBIfam" id="TIGR02772">
    <property type="entry name" value="Ku_bact"/>
    <property type="match status" value="1"/>
</dbReference>
<organism evidence="6 7">
    <name type="scientific">Rossellomorea marisflavi</name>
    <dbReference type="NCBI Taxonomy" id="189381"/>
    <lineage>
        <taxon>Bacteria</taxon>
        <taxon>Bacillati</taxon>
        <taxon>Bacillota</taxon>
        <taxon>Bacilli</taxon>
        <taxon>Bacillales</taxon>
        <taxon>Bacillaceae</taxon>
        <taxon>Rossellomorea</taxon>
    </lineage>
</organism>
<dbReference type="CDD" id="cd00789">
    <property type="entry name" value="KU_like"/>
    <property type="match status" value="1"/>
</dbReference>
<keyword evidence="3" id="KW-0234">DNA repair</keyword>
<dbReference type="FunFam" id="2.40.290.10:FF:000004">
    <property type="entry name" value="Non-homologous end joining protein Ku"/>
    <property type="match status" value="1"/>
</dbReference>
<dbReference type="PIRSF" id="PIRSF006493">
    <property type="entry name" value="Prok_Ku"/>
    <property type="match status" value="1"/>
</dbReference>
<dbReference type="PANTHER" id="PTHR41251">
    <property type="entry name" value="NON-HOMOLOGOUS END JOINING PROTEIN KU"/>
    <property type="match status" value="1"/>
</dbReference>
<dbReference type="GO" id="GO:0006303">
    <property type="term" value="P:double-strand break repair via nonhomologous end joining"/>
    <property type="evidence" value="ECO:0007669"/>
    <property type="project" value="UniProtKB-UniRule"/>
</dbReference>
<dbReference type="EMBL" id="LQQY01000034">
    <property type="protein sequence ID" value="KZE45476.1"/>
    <property type="molecule type" value="Genomic_DNA"/>
</dbReference>
<dbReference type="PANTHER" id="PTHR41251:SF1">
    <property type="entry name" value="NON-HOMOLOGOUS END JOINING PROTEIN KU"/>
    <property type="match status" value="1"/>
</dbReference>
<feature type="region of interest" description="Disordered" evidence="4">
    <location>
        <begin position="250"/>
        <end position="275"/>
    </location>
</feature>
<evidence type="ECO:0000256" key="1">
    <source>
        <dbReference type="ARBA" id="ARBA00023125"/>
    </source>
</evidence>
<dbReference type="HAMAP" id="MF_01875">
    <property type="entry name" value="Prokaryotic_Ku"/>
    <property type="match status" value="1"/>
</dbReference>
<dbReference type="SMART" id="SM00559">
    <property type="entry name" value="Ku78"/>
    <property type="match status" value="1"/>
</dbReference>
<evidence type="ECO:0000256" key="4">
    <source>
        <dbReference type="SAM" id="MobiDB-lite"/>
    </source>
</evidence>
<keyword evidence="2 3" id="KW-0233">DNA recombination</keyword>
<keyword evidence="3" id="KW-0227">DNA damage</keyword>
<name>A0A0J5VGE0_9BACI</name>
<evidence type="ECO:0000256" key="3">
    <source>
        <dbReference type="HAMAP-Rule" id="MF_01875"/>
    </source>
</evidence>
<evidence type="ECO:0000259" key="5">
    <source>
        <dbReference type="SMART" id="SM00559"/>
    </source>
</evidence>
<dbReference type="AlphaFoldDB" id="A0A0J5VGE0"/>
<comment type="similarity">
    <text evidence="3">Belongs to the prokaryotic Ku family.</text>
</comment>
<feature type="compositionally biased region" description="Basic residues" evidence="4">
    <location>
        <begin position="258"/>
        <end position="275"/>
    </location>
</feature>
<keyword evidence="1 3" id="KW-0238">DNA-binding</keyword>
<proteinExistence type="inferred from homology"/>
<comment type="function">
    <text evidence="3">With LigD forms a non-homologous end joining (NHEJ) DNA repair enzyme, which repairs dsDNA breaks with reduced fidelity. Binds linear dsDNA with 5'- and 3'- overhangs but not closed circular dsDNA nor ssDNA. Recruits and stimulates the ligase activity of LigD.</text>
</comment>
<gene>
    <name evidence="3" type="primary">ku</name>
    <name evidence="6" type="ORF">AV649_04595</name>
</gene>
<dbReference type="Proteomes" id="UP000076510">
    <property type="component" value="Unassembled WGS sequence"/>
</dbReference>
<feature type="domain" description="Ku" evidence="5">
    <location>
        <begin position="52"/>
        <end position="181"/>
    </location>
</feature>
<dbReference type="OrthoDB" id="9795084at2"/>
<dbReference type="SUPFAM" id="SSF100939">
    <property type="entry name" value="SPOC domain-like"/>
    <property type="match status" value="1"/>
</dbReference>
<dbReference type="InterPro" id="IPR006164">
    <property type="entry name" value="DNA_bd_Ku70/Ku80"/>
</dbReference>
<accession>A0A0J5VGE0</accession>
<dbReference type="RefSeq" id="WP_048003836.1">
    <property type="nucleotide sequence ID" value="NZ_CAXQIX010000106.1"/>
</dbReference>
<dbReference type="Pfam" id="PF02735">
    <property type="entry name" value="Ku"/>
    <property type="match status" value="1"/>
</dbReference>
<comment type="caution">
    <text evidence="6">The sequence shown here is derived from an EMBL/GenBank/DDBJ whole genome shotgun (WGS) entry which is preliminary data.</text>
</comment>
<evidence type="ECO:0000313" key="7">
    <source>
        <dbReference type="Proteomes" id="UP000076510"/>
    </source>
</evidence>
<dbReference type="GO" id="GO:0006310">
    <property type="term" value="P:DNA recombination"/>
    <property type="evidence" value="ECO:0007669"/>
    <property type="project" value="UniProtKB-KW"/>
</dbReference>